<gene>
    <name evidence="5" type="ORF">ACFSM0_11825</name>
</gene>
<evidence type="ECO:0000256" key="2">
    <source>
        <dbReference type="ARBA" id="ARBA00023125"/>
    </source>
</evidence>
<evidence type="ECO:0000313" key="6">
    <source>
        <dbReference type="Proteomes" id="UP001597413"/>
    </source>
</evidence>
<keyword evidence="2" id="KW-0238">DNA-binding</keyword>
<dbReference type="EMBL" id="JBHUIX010000012">
    <property type="protein sequence ID" value="MFD2174783.1"/>
    <property type="molecule type" value="Genomic_DNA"/>
</dbReference>
<dbReference type="RefSeq" id="WP_377390593.1">
    <property type="nucleotide sequence ID" value="NZ_JBHUIX010000012.1"/>
</dbReference>
<comment type="caution">
    <text evidence="5">The sequence shown here is derived from an EMBL/GenBank/DDBJ whole genome shotgun (WGS) entry which is preliminary data.</text>
</comment>
<evidence type="ECO:0000256" key="1">
    <source>
        <dbReference type="ARBA" id="ARBA00023015"/>
    </source>
</evidence>
<sequence>MEDLGKQFGGIVEERLKALKTNAFAVEKAFGLPPDAIRNVIRAKKPSGPTLSRVQEICEALDLEFYVGPRRASGPVETVVLENEDFAPIMRLDARASAGPGSENGDVQVVEKLAFRRDWLTRMGVDPAKAVLVQVQGDSMTPGLHDGDLALIDQRRNTVRSGQVYALTDIDGSTRVKRVDVLPTGLILRSDAPSYPTEFRPSDDANRVNIIGQVVWSGHTW</sequence>
<dbReference type="InterPro" id="IPR039418">
    <property type="entry name" value="LexA-like"/>
</dbReference>
<dbReference type="PANTHER" id="PTHR40661:SF3">
    <property type="entry name" value="FELS-1 PROPHAGE TRANSCRIPTIONAL REGULATOR"/>
    <property type="match status" value="1"/>
</dbReference>
<dbReference type="Gene3D" id="2.10.109.10">
    <property type="entry name" value="Umud Fragment, subunit A"/>
    <property type="match status" value="1"/>
</dbReference>
<dbReference type="Proteomes" id="UP001597413">
    <property type="component" value="Unassembled WGS sequence"/>
</dbReference>
<evidence type="ECO:0000313" key="5">
    <source>
        <dbReference type="EMBL" id="MFD2174783.1"/>
    </source>
</evidence>
<keyword evidence="3" id="KW-0804">Transcription</keyword>
<dbReference type="InterPro" id="IPR036286">
    <property type="entry name" value="LexA/Signal_pep-like_sf"/>
</dbReference>
<keyword evidence="6" id="KW-1185">Reference proteome</keyword>
<protein>
    <submittedName>
        <fullName evidence="5">Helix-turn-helix transcriptional regulator</fullName>
    </submittedName>
</protein>
<dbReference type="CDD" id="cd06529">
    <property type="entry name" value="S24_LexA-like"/>
    <property type="match status" value="1"/>
</dbReference>
<dbReference type="PANTHER" id="PTHR40661">
    <property type="match status" value="1"/>
</dbReference>
<feature type="domain" description="Peptidase S24/S26A/S26B/S26C" evidence="4">
    <location>
        <begin position="95"/>
        <end position="215"/>
    </location>
</feature>
<dbReference type="Pfam" id="PF00717">
    <property type="entry name" value="Peptidase_S24"/>
    <property type="match status" value="1"/>
</dbReference>
<keyword evidence="1" id="KW-0805">Transcription regulation</keyword>
<accession>A0ABW5A8Z6</accession>
<reference evidence="6" key="1">
    <citation type="journal article" date="2019" name="Int. J. Syst. Evol. Microbiol.">
        <title>The Global Catalogue of Microorganisms (GCM) 10K type strain sequencing project: providing services to taxonomists for standard genome sequencing and annotation.</title>
        <authorList>
            <consortium name="The Broad Institute Genomics Platform"/>
            <consortium name="The Broad Institute Genome Sequencing Center for Infectious Disease"/>
            <person name="Wu L."/>
            <person name="Ma J."/>
        </authorList>
    </citation>
    <scope>NUCLEOTIDE SEQUENCE [LARGE SCALE GENOMIC DNA]</scope>
    <source>
        <strain evidence="6">CCUG 55131</strain>
    </source>
</reference>
<proteinExistence type="predicted"/>
<dbReference type="SUPFAM" id="SSF51306">
    <property type="entry name" value="LexA/Signal peptidase"/>
    <property type="match status" value="1"/>
</dbReference>
<evidence type="ECO:0000259" key="4">
    <source>
        <dbReference type="Pfam" id="PF00717"/>
    </source>
</evidence>
<organism evidence="5 6">
    <name type="scientific">Rhodobacter lacus</name>
    <dbReference type="NCBI Taxonomy" id="1641972"/>
    <lineage>
        <taxon>Bacteria</taxon>
        <taxon>Pseudomonadati</taxon>
        <taxon>Pseudomonadota</taxon>
        <taxon>Alphaproteobacteria</taxon>
        <taxon>Rhodobacterales</taxon>
        <taxon>Rhodobacter group</taxon>
        <taxon>Rhodobacter</taxon>
    </lineage>
</organism>
<evidence type="ECO:0000256" key="3">
    <source>
        <dbReference type="ARBA" id="ARBA00023163"/>
    </source>
</evidence>
<dbReference type="InterPro" id="IPR015927">
    <property type="entry name" value="Peptidase_S24_S26A/B/C"/>
</dbReference>
<name>A0ABW5A8Z6_9RHOB</name>